<comment type="caution">
    <text evidence="2">The sequence shown here is derived from an EMBL/GenBank/DDBJ whole genome shotgun (WGS) entry which is preliminary data.</text>
</comment>
<evidence type="ECO:0000313" key="3">
    <source>
        <dbReference type="Proteomes" id="UP000672602"/>
    </source>
</evidence>
<keyword evidence="3" id="KW-1185">Reference proteome</keyword>
<gene>
    <name evidence="2" type="ORF">KAJ83_04585</name>
</gene>
<name>A0A8J7S075_9PROT</name>
<sequence length="181" mass="18858">MIPALLAQIGLPLLVRAVGSALSGSSNEVAKAAGAALKGVEEEIARGGLSGADLAEANRHIEAMAELDAGTERTWLAEINRTIRAEVASEDAYVRRMRPTFGYVVAVTWAAQMGAVAYVIATDPASAGAVVSALGSLGTIWTVGLSVLGIYVYKRSQEKQAAPPFEKANGFQALARMLGRS</sequence>
<protein>
    <submittedName>
        <fullName evidence="2">Ribokinase</fullName>
    </submittedName>
</protein>
<dbReference type="RefSeq" id="WP_210681262.1">
    <property type="nucleotide sequence ID" value="NZ_JAGMWN010000002.1"/>
</dbReference>
<dbReference type="Pfam" id="PF11351">
    <property type="entry name" value="GTA_holin_3TM"/>
    <property type="match status" value="1"/>
</dbReference>
<dbReference type="AlphaFoldDB" id="A0A8J7S075"/>
<keyword evidence="1" id="KW-0812">Transmembrane</keyword>
<reference evidence="2" key="1">
    <citation type="submission" date="2021-04" db="EMBL/GenBank/DDBJ databases">
        <authorList>
            <person name="Zhang D.-C."/>
        </authorList>
    </citation>
    <scope>NUCLEOTIDE SEQUENCE</scope>
    <source>
        <strain evidence="2">CGMCC 1.15697</strain>
    </source>
</reference>
<keyword evidence="1" id="KW-0472">Membrane</keyword>
<keyword evidence="1" id="KW-1133">Transmembrane helix</keyword>
<proteinExistence type="predicted"/>
<accession>A0A8J7S075</accession>
<dbReference type="InterPro" id="IPR021497">
    <property type="entry name" value="GTA_holin_3TM"/>
</dbReference>
<feature type="transmembrane region" description="Helical" evidence="1">
    <location>
        <begin position="127"/>
        <end position="153"/>
    </location>
</feature>
<feature type="transmembrane region" description="Helical" evidence="1">
    <location>
        <begin position="101"/>
        <end position="121"/>
    </location>
</feature>
<dbReference type="Proteomes" id="UP000672602">
    <property type="component" value="Unassembled WGS sequence"/>
</dbReference>
<evidence type="ECO:0000256" key="1">
    <source>
        <dbReference type="SAM" id="Phobius"/>
    </source>
</evidence>
<evidence type="ECO:0000313" key="2">
    <source>
        <dbReference type="EMBL" id="MBP5856273.1"/>
    </source>
</evidence>
<dbReference type="EMBL" id="JAGMWN010000002">
    <property type="protein sequence ID" value="MBP5856273.1"/>
    <property type="molecule type" value="Genomic_DNA"/>
</dbReference>
<organism evidence="2 3">
    <name type="scientific">Marivibrio halodurans</name>
    <dbReference type="NCBI Taxonomy" id="2039722"/>
    <lineage>
        <taxon>Bacteria</taxon>
        <taxon>Pseudomonadati</taxon>
        <taxon>Pseudomonadota</taxon>
        <taxon>Alphaproteobacteria</taxon>
        <taxon>Rhodospirillales</taxon>
        <taxon>Rhodospirillaceae</taxon>
        <taxon>Marivibrio</taxon>
    </lineage>
</organism>